<dbReference type="InterPro" id="IPR004607">
    <property type="entry name" value="GART"/>
</dbReference>
<dbReference type="SUPFAM" id="SSF53328">
    <property type="entry name" value="Formyltransferase"/>
    <property type="match status" value="1"/>
</dbReference>
<feature type="active site" description="Proton donor" evidence="6">
    <location>
        <position position="114"/>
    </location>
</feature>
<dbReference type="PANTHER" id="PTHR43369">
    <property type="entry name" value="PHOSPHORIBOSYLGLYCINAMIDE FORMYLTRANSFERASE"/>
    <property type="match status" value="1"/>
</dbReference>
<dbReference type="Gene3D" id="3.40.50.170">
    <property type="entry name" value="Formyl transferase, N-terminal domain"/>
    <property type="match status" value="1"/>
</dbReference>
<dbReference type="UniPathway" id="UPA00074">
    <property type="reaction ID" value="UER00126"/>
</dbReference>
<evidence type="ECO:0000259" key="7">
    <source>
        <dbReference type="Pfam" id="PF00551"/>
    </source>
</evidence>
<dbReference type="InterPro" id="IPR002376">
    <property type="entry name" value="Formyl_transf_N"/>
</dbReference>
<reference evidence="8 9" key="1">
    <citation type="submission" date="2018-07" db="EMBL/GenBank/DDBJ databases">
        <title>Marsedoiliclastica nanhaica gen. nov. sp. nov., a novel marine hydrocarbonoclastic bacterium isolated from an in-situ enriched hydrocarbon-degrading consortium in deep-sea sediment.</title>
        <authorList>
            <person name="Dong C."/>
            <person name="Ma T."/>
            <person name="Liu R."/>
            <person name="Shao Z."/>
        </authorList>
    </citation>
    <scope>NUCLEOTIDE SEQUENCE [LARGE SCALE GENOMIC DNA]</scope>
    <source>
        <strain evidence="9">soil36-7</strain>
    </source>
</reference>
<dbReference type="PANTHER" id="PTHR43369:SF2">
    <property type="entry name" value="PHOSPHORIBOSYLGLYCINAMIDE FORMYLTRANSFERASE"/>
    <property type="match status" value="1"/>
</dbReference>
<dbReference type="HAMAP" id="MF_01930">
    <property type="entry name" value="PurN"/>
    <property type="match status" value="1"/>
</dbReference>
<dbReference type="InterPro" id="IPR036477">
    <property type="entry name" value="Formyl_transf_N_sf"/>
</dbReference>
<keyword evidence="2 6" id="KW-0808">Transferase</keyword>
<dbReference type="CDD" id="cd08645">
    <property type="entry name" value="FMT_core_GART"/>
    <property type="match status" value="1"/>
</dbReference>
<dbReference type="Proteomes" id="UP000298049">
    <property type="component" value="Chromosome"/>
</dbReference>
<sequence>MTDSSTPCRIVVLLSGNGSNLQAIINHFQESTSVTIAAVLSNRADAQGLNRARAAGIPTRVVAKADHVTREDFDTALATEIEHFQPDFIALAGFMRILTPAFVDRYEGRLLNIHPSLLPRYRGLDTHQRALDAGDPEHGATVHFVTAELDGGPSILQARVPIEPGDSPEALAARVLEREHQIYPMAIQWLCEGRLRWRDHMAWLDGEPLSTAVVVQA</sequence>
<feature type="site" description="Raises pKa of active site His" evidence="6">
    <location>
        <position position="150"/>
    </location>
</feature>
<dbReference type="GO" id="GO:0006189">
    <property type="term" value="P:'de novo' IMP biosynthetic process"/>
    <property type="evidence" value="ECO:0007669"/>
    <property type="project" value="UniProtKB-UniRule"/>
</dbReference>
<evidence type="ECO:0000313" key="9">
    <source>
        <dbReference type="Proteomes" id="UP000298049"/>
    </source>
</evidence>
<keyword evidence="3 6" id="KW-0658">Purine biosynthesis</keyword>
<evidence type="ECO:0000256" key="5">
    <source>
        <dbReference type="ARBA" id="ARBA00047664"/>
    </source>
</evidence>
<evidence type="ECO:0000256" key="1">
    <source>
        <dbReference type="ARBA" id="ARBA00005054"/>
    </source>
</evidence>
<feature type="domain" description="Formyl transferase N-terminal" evidence="7">
    <location>
        <begin position="9"/>
        <end position="187"/>
    </location>
</feature>
<dbReference type="NCBIfam" id="TIGR00639">
    <property type="entry name" value="PurN"/>
    <property type="match status" value="1"/>
</dbReference>
<evidence type="ECO:0000256" key="6">
    <source>
        <dbReference type="HAMAP-Rule" id="MF_01930"/>
    </source>
</evidence>
<feature type="binding site" evidence="6">
    <location>
        <position position="70"/>
    </location>
    <ligand>
        <name>(6R)-10-formyltetrahydrofolate</name>
        <dbReference type="ChEBI" id="CHEBI:195366"/>
    </ligand>
</feature>
<dbReference type="GO" id="GO:0005829">
    <property type="term" value="C:cytosol"/>
    <property type="evidence" value="ECO:0007669"/>
    <property type="project" value="TreeGrafter"/>
</dbReference>
<proteinExistence type="inferred from homology"/>
<feature type="binding site" evidence="6">
    <location>
        <begin position="18"/>
        <end position="20"/>
    </location>
    <ligand>
        <name>N(1)-(5-phospho-beta-D-ribosyl)glycinamide</name>
        <dbReference type="ChEBI" id="CHEBI:143788"/>
    </ligand>
</feature>
<dbReference type="GO" id="GO:0004644">
    <property type="term" value="F:phosphoribosylglycinamide formyltransferase activity"/>
    <property type="evidence" value="ECO:0007669"/>
    <property type="project" value="UniProtKB-UniRule"/>
</dbReference>
<organism evidence="8 9">
    <name type="scientific">Hydrocarboniclastica marina</name>
    <dbReference type="NCBI Taxonomy" id="2259620"/>
    <lineage>
        <taxon>Bacteria</taxon>
        <taxon>Pseudomonadati</taxon>
        <taxon>Pseudomonadota</taxon>
        <taxon>Gammaproteobacteria</taxon>
        <taxon>Alteromonadales</taxon>
        <taxon>Alteromonadaceae</taxon>
        <taxon>Hydrocarboniclastica</taxon>
    </lineage>
</organism>
<dbReference type="KEGG" id="hmi:soil367_10645"/>
<dbReference type="PROSITE" id="PS00373">
    <property type="entry name" value="GART"/>
    <property type="match status" value="1"/>
</dbReference>
<gene>
    <name evidence="6" type="primary">purN</name>
    <name evidence="8" type="ORF">soil367_10645</name>
</gene>
<evidence type="ECO:0000256" key="3">
    <source>
        <dbReference type="ARBA" id="ARBA00022755"/>
    </source>
</evidence>
<dbReference type="Pfam" id="PF00551">
    <property type="entry name" value="Formyl_trans_N"/>
    <property type="match status" value="1"/>
</dbReference>
<comment type="function">
    <text evidence="6">Catalyzes the transfer of a formyl group from 10-formyltetrahydrofolate to 5-phospho-ribosyl-glycinamide (GAR), producing 5-phospho-ribosyl-N-formylglycinamide (FGAR) and tetrahydrofolate.</text>
</comment>
<name>A0A4P7XI18_9ALTE</name>
<comment type="pathway">
    <text evidence="1 6">Purine metabolism; IMP biosynthesis via de novo pathway; N(2)-formyl-N(1)-(5-phospho-D-ribosyl)glycinamide from N(1)-(5-phospho-D-ribosyl)glycinamide (10-formyl THF route): step 1/1.</text>
</comment>
<comment type="similarity">
    <text evidence="4 6">Belongs to the GART family.</text>
</comment>
<evidence type="ECO:0000256" key="4">
    <source>
        <dbReference type="ARBA" id="ARBA00038440"/>
    </source>
</evidence>
<dbReference type="AlphaFoldDB" id="A0A4P7XI18"/>
<dbReference type="RefSeq" id="WP_136549075.1">
    <property type="nucleotide sequence ID" value="NZ_CP031093.1"/>
</dbReference>
<accession>A0A4P7XI18</accession>
<evidence type="ECO:0000313" key="8">
    <source>
        <dbReference type="EMBL" id="QCF26355.1"/>
    </source>
</evidence>
<evidence type="ECO:0000256" key="2">
    <source>
        <dbReference type="ARBA" id="ARBA00022679"/>
    </source>
</evidence>
<keyword evidence="9" id="KW-1185">Reference proteome</keyword>
<dbReference type="InterPro" id="IPR001555">
    <property type="entry name" value="GART_AS"/>
</dbReference>
<dbReference type="OrthoDB" id="9806170at2"/>
<feature type="binding site" evidence="6">
    <location>
        <position position="112"/>
    </location>
    <ligand>
        <name>(6R)-10-formyltetrahydrofolate</name>
        <dbReference type="ChEBI" id="CHEBI:195366"/>
    </ligand>
</feature>
<feature type="binding site" evidence="6">
    <location>
        <begin position="95"/>
        <end position="98"/>
    </location>
    <ligand>
        <name>(6R)-10-formyltetrahydrofolate</name>
        <dbReference type="ChEBI" id="CHEBI:195366"/>
    </ligand>
</feature>
<dbReference type="EMBL" id="CP031093">
    <property type="protein sequence ID" value="QCF26355.1"/>
    <property type="molecule type" value="Genomic_DNA"/>
</dbReference>
<protein>
    <recommendedName>
        <fullName evidence="6">Phosphoribosylglycinamide formyltransferase</fullName>
        <ecNumber evidence="6">2.1.2.2</ecNumber>
    </recommendedName>
    <alternativeName>
        <fullName evidence="6">5'-phosphoribosylglycinamide transformylase</fullName>
    </alternativeName>
    <alternativeName>
        <fullName evidence="6">GAR transformylase</fullName>
        <shortName evidence="6">GART</shortName>
    </alternativeName>
</protein>
<comment type="catalytic activity">
    <reaction evidence="5 6">
        <text>N(1)-(5-phospho-beta-D-ribosyl)glycinamide + (6R)-10-formyltetrahydrofolate = N(2)-formyl-N(1)-(5-phospho-beta-D-ribosyl)glycinamide + (6S)-5,6,7,8-tetrahydrofolate + H(+)</text>
        <dbReference type="Rhea" id="RHEA:15053"/>
        <dbReference type="ChEBI" id="CHEBI:15378"/>
        <dbReference type="ChEBI" id="CHEBI:57453"/>
        <dbReference type="ChEBI" id="CHEBI:143788"/>
        <dbReference type="ChEBI" id="CHEBI:147286"/>
        <dbReference type="ChEBI" id="CHEBI:195366"/>
        <dbReference type="EC" id="2.1.2.2"/>
    </reaction>
</comment>
<dbReference type="EC" id="2.1.2.2" evidence="6"/>